<evidence type="ECO:0000256" key="1">
    <source>
        <dbReference type="SAM" id="Phobius"/>
    </source>
</evidence>
<sequence length="172" mass="19872">MNLLLYIIIIAAIYSFIVFILLRLVTPYTGFGKLPKPKQIPHEIIVKISELETASSNSQEYLQKIYDFVTSRWHAGRFTTIFYAPLAFRTNLMKIWKSPGFAQCNTQNYIVFVMLTNSKFFKPEDIKLRTVFFNFFLHQYLKVKVGNEWINVDPAGASIRGKPLGAYISIFG</sequence>
<dbReference type="STRING" id="1817821.A2717_02655"/>
<keyword evidence="1" id="KW-0812">Transmembrane</keyword>
<keyword evidence="1" id="KW-0472">Membrane</keyword>
<gene>
    <name evidence="2" type="ORF">A2717_02655</name>
</gene>
<dbReference type="EMBL" id="MFEH01000001">
    <property type="protein sequence ID" value="OGE74410.1"/>
    <property type="molecule type" value="Genomic_DNA"/>
</dbReference>
<evidence type="ECO:0000313" key="3">
    <source>
        <dbReference type="Proteomes" id="UP000177610"/>
    </source>
</evidence>
<evidence type="ECO:0000313" key="2">
    <source>
        <dbReference type="EMBL" id="OGE74410.1"/>
    </source>
</evidence>
<protein>
    <recommendedName>
        <fullName evidence="4">Transglutaminase-like domain-containing protein</fullName>
    </recommendedName>
</protein>
<keyword evidence="1" id="KW-1133">Transmembrane helix</keyword>
<comment type="caution">
    <text evidence="2">The sequence shown here is derived from an EMBL/GenBank/DDBJ whole genome shotgun (WGS) entry which is preliminary data.</text>
</comment>
<name>A0A1F5NAD1_9BACT</name>
<dbReference type="AlphaFoldDB" id="A0A1F5NAD1"/>
<proteinExistence type="predicted"/>
<feature type="transmembrane region" description="Helical" evidence="1">
    <location>
        <begin position="6"/>
        <end position="26"/>
    </location>
</feature>
<dbReference type="Proteomes" id="UP000177610">
    <property type="component" value="Unassembled WGS sequence"/>
</dbReference>
<evidence type="ECO:0008006" key="4">
    <source>
        <dbReference type="Google" id="ProtNLM"/>
    </source>
</evidence>
<organism evidence="2 3">
    <name type="scientific">Candidatus Doudnabacteria bacterium RIFCSPHIGHO2_01_FULL_41_86</name>
    <dbReference type="NCBI Taxonomy" id="1817821"/>
    <lineage>
        <taxon>Bacteria</taxon>
        <taxon>Candidatus Doudnaibacteriota</taxon>
    </lineage>
</organism>
<reference evidence="2 3" key="1">
    <citation type="journal article" date="2016" name="Nat. Commun.">
        <title>Thousands of microbial genomes shed light on interconnected biogeochemical processes in an aquifer system.</title>
        <authorList>
            <person name="Anantharaman K."/>
            <person name="Brown C.T."/>
            <person name="Hug L.A."/>
            <person name="Sharon I."/>
            <person name="Castelle C.J."/>
            <person name="Probst A.J."/>
            <person name="Thomas B.C."/>
            <person name="Singh A."/>
            <person name="Wilkins M.J."/>
            <person name="Karaoz U."/>
            <person name="Brodie E.L."/>
            <person name="Williams K.H."/>
            <person name="Hubbard S.S."/>
            <person name="Banfield J.F."/>
        </authorList>
    </citation>
    <scope>NUCLEOTIDE SEQUENCE [LARGE SCALE GENOMIC DNA]</scope>
</reference>
<accession>A0A1F5NAD1</accession>